<name>A0A329Y3M3_RHITR</name>
<feature type="domain" description="Cupin type-2" evidence="1">
    <location>
        <begin position="51"/>
        <end position="112"/>
    </location>
</feature>
<dbReference type="CDD" id="cd02208">
    <property type="entry name" value="cupin_RmlC-like"/>
    <property type="match status" value="1"/>
</dbReference>
<dbReference type="EMBL" id="QMKK01000056">
    <property type="protein sequence ID" value="RAX37887.1"/>
    <property type="molecule type" value="Genomic_DNA"/>
</dbReference>
<sequence length="144" mass="16165">MTTTTNARSARFDLASIIAKFPQTADTLLIDEYLTDTAAASSRVFRVYRGTPPHFHRGCDEYLYVLSGRGTFWMEDPSTEAEFKPGDLLFFEKGTVHALPKIIEEPVVFLSVDTPRREPNDIVFVNSEDGTPETFIAQRERSGG</sequence>
<dbReference type="InterPro" id="IPR052538">
    <property type="entry name" value="Flavonoid_dioxygenase-like"/>
</dbReference>
<dbReference type="PANTHER" id="PTHR43346:SF1">
    <property type="entry name" value="QUERCETIN 2,3-DIOXYGENASE-RELATED"/>
    <property type="match status" value="1"/>
</dbReference>
<evidence type="ECO:0000313" key="3">
    <source>
        <dbReference type="Proteomes" id="UP000251205"/>
    </source>
</evidence>
<evidence type="ECO:0000313" key="2">
    <source>
        <dbReference type="EMBL" id="RAX37887.1"/>
    </source>
</evidence>
<dbReference type="OrthoDB" id="1177356at2"/>
<dbReference type="RefSeq" id="WP_112345319.1">
    <property type="nucleotide sequence ID" value="NZ_QMKK01000056.1"/>
</dbReference>
<gene>
    <name evidence="2" type="ORF">DQ393_29825</name>
</gene>
<dbReference type="Gene3D" id="2.60.120.10">
    <property type="entry name" value="Jelly Rolls"/>
    <property type="match status" value="1"/>
</dbReference>
<dbReference type="AlphaFoldDB" id="A0A329Y3M3"/>
<dbReference type="PANTHER" id="PTHR43346">
    <property type="entry name" value="LIGAND BINDING DOMAIN PROTEIN, PUTATIVE (AFU_ORTHOLOGUE AFUA_6G14370)-RELATED"/>
    <property type="match status" value="1"/>
</dbReference>
<dbReference type="Proteomes" id="UP000251205">
    <property type="component" value="Unassembled WGS sequence"/>
</dbReference>
<dbReference type="SUPFAM" id="SSF51182">
    <property type="entry name" value="RmlC-like cupins"/>
    <property type="match status" value="1"/>
</dbReference>
<protein>
    <submittedName>
        <fullName evidence="2">Cupin domain-containing protein</fullName>
    </submittedName>
</protein>
<dbReference type="InterPro" id="IPR011051">
    <property type="entry name" value="RmlC_Cupin_sf"/>
</dbReference>
<proteinExistence type="predicted"/>
<accession>A0A329Y3M3</accession>
<reference evidence="2 3" key="1">
    <citation type="submission" date="2018-06" db="EMBL/GenBank/DDBJ databases">
        <title>Whole Genome Sequence of an efficient microsymbiont, Rhizobium tropici.</title>
        <authorList>
            <person name="Srinivasan R."/>
            <person name="Singh H.V."/>
            <person name="Srivastava R."/>
            <person name="Kumari B."/>
            <person name="Radhakrishna A."/>
        </authorList>
    </citation>
    <scope>NUCLEOTIDE SEQUENCE [LARGE SCALE GENOMIC DNA]</scope>
    <source>
        <strain evidence="2 3">IGFRI Rhizo-19</strain>
    </source>
</reference>
<dbReference type="Pfam" id="PF07883">
    <property type="entry name" value="Cupin_2"/>
    <property type="match status" value="1"/>
</dbReference>
<comment type="caution">
    <text evidence="2">The sequence shown here is derived from an EMBL/GenBank/DDBJ whole genome shotgun (WGS) entry which is preliminary data.</text>
</comment>
<organism evidence="2 3">
    <name type="scientific">Rhizobium tropici</name>
    <dbReference type="NCBI Taxonomy" id="398"/>
    <lineage>
        <taxon>Bacteria</taxon>
        <taxon>Pseudomonadati</taxon>
        <taxon>Pseudomonadota</taxon>
        <taxon>Alphaproteobacteria</taxon>
        <taxon>Hyphomicrobiales</taxon>
        <taxon>Rhizobiaceae</taxon>
        <taxon>Rhizobium/Agrobacterium group</taxon>
        <taxon>Rhizobium</taxon>
    </lineage>
</organism>
<evidence type="ECO:0000259" key="1">
    <source>
        <dbReference type="Pfam" id="PF07883"/>
    </source>
</evidence>
<dbReference type="InterPro" id="IPR013096">
    <property type="entry name" value="Cupin_2"/>
</dbReference>
<dbReference type="InterPro" id="IPR014710">
    <property type="entry name" value="RmlC-like_jellyroll"/>
</dbReference>